<dbReference type="Proteomes" id="UP000002668">
    <property type="component" value="Genome"/>
</dbReference>
<evidence type="ECO:0000313" key="2">
    <source>
        <dbReference type="Proteomes" id="UP000002668"/>
    </source>
</evidence>
<gene>
    <name evidence="1" type="ORF">LEMA_P075490.1</name>
</gene>
<dbReference type="VEuPathDB" id="FungiDB:LEMA_P075490.1"/>
<accession>E5A8L5</accession>
<keyword evidence="2" id="KW-1185">Reference proteome</keyword>
<evidence type="ECO:0000313" key="1">
    <source>
        <dbReference type="EMBL" id="CBX99960.1"/>
    </source>
</evidence>
<dbReference type="AlphaFoldDB" id="E5A8L5"/>
<name>E5A8L5_LEPMJ</name>
<dbReference type="InParanoid" id="E5A8L5"/>
<dbReference type="HOGENOM" id="CLU_2996908_0_0_1"/>
<dbReference type="EMBL" id="FP929137">
    <property type="protein sequence ID" value="CBX99960.1"/>
    <property type="molecule type" value="Genomic_DNA"/>
</dbReference>
<reference evidence="2" key="1">
    <citation type="journal article" date="2011" name="Nat. Commun.">
        <title>Effector diversification within compartments of the Leptosphaeria maculans genome affected by Repeat-Induced Point mutations.</title>
        <authorList>
            <person name="Rouxel T."/>
            <person name="Grandaubert J."/>
            <person name="Hane J.K."/>
            <person name="Hoede C."/>
            <person name="van de Wouw A.P."/>
            <person name="Couloux A."/>
            <person name="Dominguez V."/>
            <person name="Anthouard V."/>
            <person name="Bally P."/>
            <person name="Bourras S."/>
            <person name="Cozijnsen A.J."/>
            <person name="Ciuffetti L.M."/>
            <person name="Degrave A."/>
            <person name="Dilmaghani A."/>
            <person name="Duret L."/>
            <person name="Fudal I."/>
            <person name="Goodwin S.B."/>
            <person name="Gout L."/>
            <person name="Glaser N."/>
            <person name="Linglin J."/>
            <person name="Kema G.H.J."/>
            <person name="Lapalu N."/>
            <person name="Lawrence C.B."/>
            <person name="May K."/>
            <person name="Meyer M."/>
            <person name="Ollivier B."/>
            <person name="Poulain J."/>
            <person name="Schoch C.L."/>
            <person name="Simon A."/>
            <person name="Spatafora J.W."/>
            <person name="Stachowiak A."/>
            <person name="Turgeon B.G."/>
            <person name="Tyler B.M."/>
            <person name="Vincent D."/>
            <person name="Weissenbach J."/>
            <person name="Amselem J."/>
            <person name="Quesneville H."/>
            <person name="Oliver R.P."/>
            <person name="Wincker P."/>
            <person name="Balesdent M.-H."/>
            <person name="Howlett B.J."/>
        </authorList>
    </citation>
    <scope>NUCLEOTIDE SEQUENCE [LARGE SCALE GENOMIC DNA]</scope>
    <source>
        <strain evidence="2">JN3 / isolate v23.1.3 / race Av1-4-5-6-7-8</strain>
    </source>
</reference>
<sequence>MCFFVVGGHRYCGHLGSEAVSKDGDSEDKLFNRVVQRSVKLTAVVHVGKTGICKLRA</sequence>
<proteinExistence type="predicted"/>
<protein>
    <submittedName>
        <fullName evidence="1">Predicted protein</fullName>
    </submittedName>
</protein>
<organism evidence="2">
    <name type="scientific">Leptosphaeria maculans (strain JN3 / isolate v23.1.3 / race Av1-4-5-6-7-8)</name>
    <name type="common">Blackleg fungus</name>
    <name type="synonym">Phoma lingam</name>
    <dbReference type="NCBI Taxonomy" id="985895"/>
    <lineage>
        <taxon>Eukaryota</taxon>
        <taxon>Fungi</taxon>
        <taxon>Dikarya</taxon>
        <taxon>Ascomycota</taxon>
        <taxon>Pezizomycotina</taxon>
        <taxon>Dothideomycetes</taxon>
        <taxon>Pleosporomycetidae</taxon>
        <taxon>Pleosporales</taxon>
        <taxon>Pleosporineae</taxon>
        <taxon>Leptosphaeriaceae</taxon>
        <taxon>Plenodomus</taxon>
        <taxon>Plenodomus lingam/Leptosphaeria maculans species complex</taxon>
    </lineage>
</organism>